<dbReference type="Gene3D" id="2.60.40.150">
    <property type="entry name" value="C2 domain"/>
    <property type="match status" value="3"/>
</dbReference>
<dbReference type="InterPro" id="IPR035892">
    <property type="entry name" value="C2_domain_sf"/>
</dbReference>
<dbReference type="Pfam" id="PF00168">
    <property type="entry name" value="C2"/>
    <property type="match status" value="3"/>
</dbReference>
<accession>A0A2A2LBB7</accession>
<reference evidence="6 7" key="1">
    <citation type="journal article" date="2017" name="Curr. Biol.">
        <title>Genome architecture and evolution of a unichromosomal asexual nematode.</title>
        <authorList>
            <person name="Fradin H."/>
            <person name="Zegar C."/>
            <person name="Gutwein M."/>
            <person name="Lucas J."/>
            <person name="Kovtun M."/>
            <person name="Corcoran D."/>
            <person name="Baugh L.R."/>
            <person name="Kiontke K."/>
            <person name="Gunsalus K."/>
            <person name="Fitch D.H."/>
            <person name="Piano F."/>
        </authorList>
    </citation>
    <scope>NUCLEOTIDE SEQUENCE [LARGE SCALE GENOMIC DNA]</scope>
    <source>
        <strain evidence="6">PF1309</strain>
    </source>
</reference>
<dbReference type="SMART" id="SM00239">
    <property type="entry name" value="C2"/>
    <property type="match status" value="3"/>
</dbReference>
<dbReference type="PRINTS" id="PR00360">
    <property type="entry name" value="C2DOMAIN"/>
</dbReference>
<evidence type="ECO:0000313" key="6">
    <source>
        <dbReference type="EMBL" id="PAV83365.1"/>
    </source>
</evidence>
<dbReference type="GO" id="GO:0030672">
    <property type="term" value="C:synaptic vesicle membrane"/>
    <property type="evidence" value="ECO:0007669"/>
    <property type="project" value="TreeGrafter"/>
</dbReference>
<evidence type="ECO:0000256" key="1">
    <source>
        <dbReference type="ARBA" id="ARBA00022723"/>
    </source>
</evidence>
<keyword evidence="4" id="KW-1133">Transmembrane helix</keyword>
<evidence type="ECO:0000256" key="3">
    <source>
        <dbReference type="SAM" id="MobiDB-lite"/>
    </source>
</evidence>
<keyword evidence="4" id="KW-0812">Transmembrane</keyword>
<dbReference type="PROSITE" id="PS50004">
    <property type="entry name" value="C2"/>
    <property type="match status" value="3"/>
</dbReference>
<sequence length="731" mass="84979">MSRKLKSLRRIVSREPSNASDKTSDALDMEDINYVALLVKIRLKSGTDLAIKDASGSSDPYVKFKHGDRIVYRSNTVFKSLNPIWEEEFQMLVEDISIPLIAQVYDWDRFCSDDFMGEAQIDLSKFRWFDTVECDLSLIDPNETADLGQITVNIVISPLTVEEKDVFLQKSYRGVLSEAQRKREKLVQVWKAVVNILLIEGRNIQFDFCNTTNPLDPYCKFKIGQEKYKSKICNRTSEPNWVEQFDMHIYDETIEELEIMCVDRKSNKTIGKTKIDLSRFERDETVQRWYDLDPIGSILLLITISGRQSTHTVVDLSEFTQNDVRNAIIAKYDIPRTLSDMKDVGFLSVKVFRADNLPSKDLGGKSDPFVVIELVNTRLQTHTEYKTLAPQWNKLFTFMVKDIHTCLDVTVYDEDPNNKFEFIGRVSIPLLAIRNGERRWYALKDRKLTQRVKGEILLEIDLIYNPIRAALRTFNPKEKKYFVKNPKFKAALFRATVMQLKEFVMEIISWKDYAQSCFNWHSTTRSITAFVVYIFAVCYMELYHVPLGLLFLLFRGYVYRRISDNLRIPPDSPRIDLKIHKSDANNKNVKKEAQNQSSLLETISSVQDTLTVVQTSLVFITALLDRIKNTFNFTNKWLSSLAVLVLTIATVLLYFVPFRWVLIAWGINKFTKKLRNPNYISNNELLDFLSRVPTDQELDEWQDYLVQKRVFDNPTDQATSSKRDNISVINK</sequence>
<evidence type="ECO:0000313" key="7">
    <source>
        <dbReference type="Proteomes" id="UP000218231"/>
    </source>
</evidence>
<dbReference type="PANTHER" id="PTHR45911">
    <property type="entry name" value="C2 DOMAIN-CONTAINING PROTEIN"/>
    <property type="match status" value="1"/>
</dbReference>
<dbReference type="SUPFAM" id="SSF49562">
    <property type="entry name" value="C2 domain (Calcium/lipid-binding domain, CaLB)"/>
    <property type="match status" value="3"/>
</dbReference>
<keyword evidence="7" id="KW-1185">Reference proteome</keyword>
<feature type="domain" description="C2" evidence="5">
    <location>
        <begin position="19"/>
        <end position="136"/>
    </location>
</feature>
<gene>
    <name evidence="6" type="ORF">WR25_16111</name>
</gene>
<keyword evidence="1" id="KW-0479">Metal-binding</keyword>
<feature type="compositionally biased region" description="Basic residues" evidence="3">
    <location>
        <begin position="1"/>
        <end position="11"/>
    </location>
</feature>
<feature type="domain" description="C2" evidence="5">
    <location>
        <begin position="330"/>
        <end position="445"/>
    </location>
</feature>
<dbReference type="AlphaFoldDB" id="A0A2A2LBB7"/>
<feature type="region of interest" description="Disordered" evidence="3">
    <location>
        <begin position="1"/>
        <end position="23"/>
    </location>
</feature>
<dbReference type="CDD" id="cd08376">
    <property type="entry name" value="C2B_MCTP_PRT"/>
    <property type="match status" value="1"/>
</dbReference>
<evidence type="ECO:0000256" key="2">
    <source>
        <dbReference type="ARBA" id="ARBA00022837"/>
    </source>
</evidence>
<keyword evidence="4" id="KW-0472">Membrane</keyword>
<proteinExistence type="predicted"/>
<feature type="transmembrane region" description="Helical" evidence="4">
    <location>
        <begin position="530"/>
        <end position="554"/>
    </location>
</feature>
<dbReference type="STRING" id="2018661.A0A2A2LBB7"/>
<feature type="transmembrane region" description="Helical" evidence="4">
    <location>
        <begin position="641"/>
        <end position="665"/>
    </location>
</feature>
<dbReference type="FunFam" id="2.60.40.150:FF:000167">
    <property type="entry name" value="Multiple C2 domains, transmembrane 2a"/>
    <property type="match status" value="1"/>
</dbReference>
<comment type="caution">
    <text evidence="6">The sequence shown here is derived from an EMBL/GenBank/DDBJ whole genome shotgun (WGS) entry which is preliminary data.</text>
</comment>
<evidence type="ECO:0000259" key="5">
    <source>
        <dbReference type="PROSITE" id="PS50004"/>
    </source>
</evidence>
<dbReference type="Proteomes" id="UP000218231">
    <property type="component" value="Unassembled WGS sequence"/>
</dbReference>
<dbReference type="CDD" id="cd08377">
    <property type="entry name" value="C2C_MCTP_PRT"/>
    <property type="match status" value="1"/>
</dbReference>
<dbReference type="GO" id="GO:0005509">
    <property type="term" value="F:calcium ion binding"/>
    <property type="evidence" value="ECO:0007669"/>
    <property type="project" value="TreeGrafter"/>
</dbReference>
<dbReference type="InterPro" id="IPR000008">
    <property type="entry name" value="C2_dom"/>
</dbReference>
<evidence type="ECO:0000256" key="4">
    <source>
        <dbReference type="SAM" id="Phobius"/>
    </source>
</evidence>
<feature type="domain" description="C2" evidence="5">
    <location>
        <begin position="172"/>
        <end position="290"/>
    </location>
</feature>
<keyword evidence="2" id="KW-0106">Calcium</keyword>
<organism evidence="6 7">
    <name type="scientific">Diploscapter pachys</name>
    <dbReference type="NCBI Taxonomy" id="2018661"/>
    <lineage>
        <taxon>Eukaryota</taxon>
        <taxon>Metazoa</taxon>
        <taxon>Ecdysozoa</taxon>
        <taxon>Nematoda</taxon>
        <taxon>Chromadorea</taxon>
        <taxon>Rhabditida</taxon>
        <taxon>Rhabditina</taxon>
        <taxon>Rhabditomorpha</taxon>
        <taxon>Rhabditoidea</taxon>
        <taxon>Rhabditidae</taxon>
        <taxon>Diploscapter</taxon>
    </lineage>
</organism>
<name>A0A2A2LBB7_9BILA</name>
<dbReference type="OrthoDB" id="5973539at2759"/>
<dbReference type="GO" id="GO:0046928">
    <property type="term" value="P:regulation of neurotransmitter secretion"/>
    <property type="evidence" value="ECO:0007669"/>
    <property type="project" value="TreeGrafter"/>
</dbReference>
<dbReference type="EMBL" id="LIAE01006965">
    <property type="protein sequence ID" value="PAV83365.1"/>
    <property type="molecule type" value="Genomic_DNA"/>
</dbReference>
<protein>
    <recommendedName>
        <fullName evidence="5">C2 domain-containing protein</fullName>
    </recommendedName>
</protein>
<dbReference type="PANTHER" id="PTHR45911:SF4">
    <property type="entry name" value="MULTIPLE C2 AND TRANSMEMBRANE DOMAIN-CONTAINING PROTEIN"/>
    <property type="match status" value="1"/>
</dbReference>